<dbReference type="EMBL" id="PKMF04000072">
    <property type="protein sequence ID" value="KAK7852751.1"/>
    <property type="molecule type" value="Genomic_DNA"/>
</dbReference>
<evidence type="ECO:0000313" key="3">
    <source>
        <dbReference type="EMBL" id="KAK7852751.1"/>
    </source>
</evidence>
<dbReference type="SUPFAM" id="SSF52047">
    <property type="entry name" value="RNI-like"/>
    <property type="match status" value="1"/>
</dbReference>
<accession>A0AAW0LNN5</accession>
<sequence length="327" mass="36762">MDLPDSIYKLQNLRVFEICGCTRLKIDRRLMCNSFGSLPGYGFLKLKYLNLSNCENLTELDFLMMPDYFPELKYLYLDGTNIGMIPESISKFARLRRIGIENCMQLQEIPRLPQAIRIVCAMNCPLLNSRSLSSLLSQAGEILGILPKRICQGARSNILIDPQSSNRLSHQFVPSPLVFEDFASETEGSRSEDEDIDCEIILPGVDIPKWFKYRSVGHSISFWVGPKFPELAICIAFGPEAHRGGFVCQVYLSINGCKKQNMAPSELEMQHKCHSTNTGSDLGLGWPVSEFGSTDSSGFDLGLSSMTYTFLKDDSDFNVLKKMRKSC</sequence>
<reference evidence="3 4" key="1">
    <citation type="journal article" date="2018" name="Sci. Data">
        <title>The draft genome sequence of cork oak.</title>
        <authorList>
            <person name="Ramos A.M."/>
            <person name="Usie A."/>
            <person name="Barbosa P."/>
            <person name="Barros P.M."/>
            <person name="Capote T."/>
            <person name="Chaves I."/>
            <person name="Simoes F."/>
            <person name="Abreu I."/>
            <person name="Carrasquinho I."/>
            <person name="Faro C."/>
            <person name="Guimaraes J.B."/>
            <person name="Mendonca D."/>
            <person name="Nobrega F."/>
            <person name="Rodrigues L."/>
            <person name="Saibo N.J.M."/>
            <person name="Varela M.C."/>
            <person name="Egas C."/>
            <person name="Matos J."/>
            <person name="Miguel C.M."/>
            <person name="Oliveira M.M."/>
            <person name="Ricardo C.P."/>
            <person name="Goncalves S."/>
        </authorList>
    </citation>
    <scope>NUCLEOTIDE SEQUENCE [LARGE SCALE GENOMIC DNA]</scope>
    <source>
        <strain evidence="4">cv. HL8</strain>
    </source>
</reference>
<evidence type="ECO:0000256" key="1">
    <source>
        <dbReference type="ARBA" id="ARBA00022821"/>
    </source>
</evidence>
<dbReference type="Gene3D" id="3.80.10.10">
    <property type="entry name" value="Ribonuclease Inhibitor"/>
    <property type="match status" value="1"/>
</dbReference>
<dbReference type="AlphaFoldDB" id="A0AAW0LNN5"/>
<dbReference type="InterPro" id="IPR058546">
    <property type="entry name" value="RPS4B/Roq1-like_LRR"/>
</dbReference>
<dbReference type="Proteomes" id="UP000237347">
    <property type="component" value="Unassembled WGS sequence"/>
</dbReference>
<feature type="domain" description="Disease resistance protein RPS4B/Roq1-like leucine-rich repeats" evidence="2">
    <location>
        <begin position="3"/>
        <end position="128"/>
    </location>
</feature>
<evidence type="ECO:0000313" key="4">
    <source>
        <dbReference type="Proteomes" id="UP000237347"/>
    </source>
</evidence>
<dbReference type="Pfam" id="PF23286">
    <property type="entry name" value="LRR_13"/>
    <property type="match status" value="1"/>
</dbReference>
<evidence type="ECO:0000259" key="2">
    <source>
        <dbReference type="Pfam" id="PF23286"/>
    </source>
</evidence>
<keyword evidence="4" id="KW-1185">Reference proteome</keyword>
<comment type="caution">
    <text evidence="3">The sequence shown here is derived from an EMBL/GenBank/DDBJ whole genome shotgun (WGS) entry which is preliminary data.</text>
</comment>
<name>A0AAW0LNN5_QUESU</name>
<keyword evidence="1" id="KW-0611">Plant defense</keyword>
<gene>
    <name evidence="3" type="primary">TAO1_5</name>
    <name evidence="3" type="ORF">CFP56_038004</name>
</gene>
<protein>
    <submittedName>
        <fullName evidence="3">Disease resistance protein tao1</fullName>
    </submittedName>
</protein>
<proteinExistence type="predicted"/>
<dbReference type="InterPro" id="IPR032675">
    <property type="entry name" value="LRR_dom_sf"/>
</dbReference>
<organism evidence="3 4">
    <name type="scientific">Quercus suber</name>
    <name type="common">Cork oak</name>
    <dbReference type="NCBI Taxonomy" id="58331"/>
    <lineage>
        <taxon>Eukaryota</taxon>
        <taxon>Viridiplantae</taxon>
        <taxon>Streptophyta</taxon>
        <taxon>Embryophyta</taxon>
        <taxon>Tracheophyta</taxon>
        <taxon>Spermatophyta</taxon>
        <taxon>Magnoliopsida</taxon>
        <taxon>eudicotyledons</taxon>
        <taxon>Gunneridae</taxon>
        <taxon>Pentapetalae</taxon>
        <taxon>rosids</taxon>
        <taxon>fabids</taxon>
        <taxon>Fagales</taxon>
        <taxon>Fagaceae</taxon>
        <taxon>Quercus</taxon>
    </lineage>
</organism>